<gene>
    <name evidence="2" type="ORF">CMV_006762</name>
</gene>
<dbReference type="EMBL" id="JRKL02000647">
    <property type="protein sequence ID" value="KAF3969456.1"/>
    <property type="molecule type" value="Genomic_DNA"/>
</dbReference>
<evidence type="ECO:0000313" key="2">
    <source>
        <dbReference type="EMBL" id="KAF3969456.1"/>
    </source>
</evidence>
<keyword evidence="3" id="KW-1185">Reference proteome</keyword>
<evidence type="ECO:0000313" key="3">
    <source>
        <dbReference type="Proteomes" id="UP000737018"/>
    </source>
</evidence>
<dbReference type="Proteomes" id="UP000737018">
    <property type="component" value="Unassembled WGS sequence"/>
</dbReference>
<accession>A0A8J4RAA4</accession>
<feature type="region of interest" description="Disordered" evidence="1">
    <location>
        <begin position="1"/>
        <end position="65"/>
    </location>
</feature>
<organism evidence="2 3">
    <name type="scientific">Castanea mollissima</name>
    <name type="common">Chinese chestnut</name>
    <dbReference type="NCBI Taxonomy" id="60419"/>
    <lineage>
        <taxon>Eukaryota</taxon>
        <taxon>Viridiplantae</taxon>
        <taxon>Streptophyta</taxon>
        <taxon>Embryophyta</taxon>
        <taxon>Tracheophyta</taxon>
        <taxon>Spermatophyta</taxon>
        <taxon>Magnoliopsida</taxon>
        <taxon>eudicotyledons</taxon>
        <taxon>Gunneridae</taxon>
        <taxon>Pentapetalae</taxon>
        <taxon>rosids</taxon>
        <taxon>fabids</taxon>
        <taxon>Fagales</taxon>
        <taxon>Fagaceae</taxon>
        <taxon>Castanea</taxon>
    </lineage>
</organism>
<reference evidence="2" key="1">
    <citation type="submission" date="2020-03" db="EMBL/GenBank/DDBJ databases">
        <title>Castanea mollissima Vanexum genome sequencing.</title>
        <authorList>
            <person name="Staton M."/>
        </authorList>
    </citation>
    <scope>NUCLEOTIDE SEQUENCE</scope>
    <source>
        <tissue evidence="2">Leaf</tissue>
    </source>
</reference>
<sequence length="224" mass="24889">MRVGNSSKGTNEGPRASRNSSNEPRSGGETEKKLQATVRELVVSVQTENERSGSLGGKDSLGGRENLENLEKRRHDAKSGMCAASNQNGWDNLGSENAVKGIWNQWKECPTAFGAEMLDFPDMALKMLNVGTPRDMELLCGVAWAVWHNRNLRVFESVSQGAEQVWNLAVSMLEDFKEATKFRESQKHKAAAEEMDINNNNNNNNNNHSTVQEGLVPITNFFDF</sequence>
<dbReference type="AlphaFoldDB" id="A0A8J4RAA4"/>
<name>A0A8J4RAA4_9ROSI</name>
<dbReference type="OrthoDB" id="1707261at2759"/>
<evidence type="ECO:0000256" key="1">
    <source>
        <dbReference type="SAM" id="MobiDB-lite"/>
    </source>
</evidence>
<proteinExistence type="predicted"/>
<comment type="caution">
    <text evidence="2">The sequence shown here is derived from an EMBL/GenBank/DDBJ whole genome shotgun (WGS) entry which is preliminary data.</text>
</comment>
<feature type="compositionally biased region" description="Polar residues" evidence="1">
    <location>
        <begin position="1"/>
        <end position="10"/>
    </location>
</feature>
<protein>
    <submittedName>
        <fullName evidence="2">Uncharacterized protein</fullName>
    </submittedName>
</protein>